<evidence type="ECO:0000256" key="2">
    <source>
        <dbReference type="ARBA" id="ARBA00022723"/>
    </source>
</evidence>
<evidence type="ECO:0000256" key="3">
    <source>
        <dbReference type="ARBA" id="ARBA00023002"/>
    </source>
</evidence>
<evidence type="ECO:0000313" key="6">
    <source>
        <dbReference type="EMBL" id="KAH7015952.1"/>
    </source>
</evidence>
<dbReference type="PANTHER" id="PTHR43498:SF1">
    <property type="entry name" value="COB--COM HETERODISULFIDE REDUCTASE IRON-SULFUR SUBUNIT A"/>
    <property type="match status" value="1"/>
</dbReference>
<keyword evidence="2" id="KW-0479">Metal-binding</keyword>
<dbReference type="InterPro" id="IPR039650">
    <property type="entry name" value="HdrA-like"/>
</dbReference>
<keyword evidence="7" id="KW-1185">Reference proteome</keyword>
<dbReference type="Gene3D" id="2.60.120.260">
    <property type="entry name" value="Galactose-binding domain-like"/>
    <property type="match status" value="1"/>
</dbReference>
<keyword evidence="4" id="KW-0408">Iron</keyword>
<accession>A0ABQ8FR66</accession>
<keyword evidence="1" id="KW-0004">4Fe-4S</keyword>
<protein>
    <submittedName>
        <fullName evidence="6">FAD dependent oxidoreductase-domain-containing protein</fullName>
    </submittedName>
</protein>
<gene>
    <name evidence="6" type="ORF">B0J12DRAFT_722478</name>
</gene>
<sequence length="595" mass="64964">MTLPSGILAEAEAFTNYGGWTLDSQFELEMGSPYLLAHGIGVPVADATTTVSVPLSGDYTVWVRAKDWVPGHHPGRFQISVNNSKLSTIFGANDMDWRWQNAGKVLLTKGKTELALHDLTGFNGRCDAIFFTQESGTPPEGGDEIARGWRKRQLGLPDVPANGGHFDVVVLGGGVVGSAAALASARLGERVALVHNRPLLGGNASIEIGIGPRGVKGPFIEELIQRSKSNGDLNARNLLEKEPNATLFMEHTVYNAITTDSKVISSVDARDATTGRELRLTAPVFIDCTGRAVFGQFAGAETLYGQESKRQYGERSAQDEANELHHGHSLYFRTGDADAAVSFPEVPWALEVAKDFASLQGQSEKPGVDNGDGPSLMPPDVTTSSDWQVPASHFWEYGQYLDPYTNGEHIRDHLYRAVIGAFYNVKSSDPHKYAKLSFEHLAFVAAQGEFRRYKGDHVLTETEVRQHKVFTDAVVKNDGAFCMHHAPSPDAKYNFRIKHWVYDERDEVPYDIPFRCLYSTNIDNVLMAGKHISVTHVAGSNTKFMANGGQHAIATAAAAHLCNKHRTTPRALGQDHLGELQIRMTAIRNGNGGDG</sequence>
<evidence type="ECO:0000313" key="7">
    <source>
        <dbReference type="Proteomes" id="UP000774617"/>
    </source>
</evidence>
<dbReference type="Pfam" id="PF12831">
    <property type="entry name" value="FAD_oxidored"/>
    <property type="match status" value="1"/>
</dbReference>
<evidence type="ECO:0000256" key="5">
    <source>
        <dbReference type="ARBA" id="ARBA00023014"/>
    </source>
</evidence>
<dbReference type="SUPFAM" id="SSF51905">
    <property type="entry name" value="FAD/NAD(P)-binding domain"/>
    <property type="match status" value="1"/>
</dbReference>
<keyword evidence="5" id="KW-0411">Iron-sulfur</keyword>
<evidence type="ECO:0000256" key="4">
    <source>
        <dbReference type="ARBA" id="ARBA00023004"/>
    </source>
</evidence>
<name>A0ABQ8FR66_9PEZI</name>
<dbReference type="EMBL" id="JAGTJR010000078">
    <property type="protein sequence ID" value="KAH7015952.1"/>
    <property type="molecule type" value="Genomic_DNA"/>
</dbReference>
<organism evidence="6 7">
    <name type="scientific">Macrophomina phaseolina</name>
    <dbReference type="NCBI Taxonomy" id="35725"/>
    <lineage>
        <taxon>Eukaryota</taxon>
        <taxon>Fungi</taxon>
        <taxon>Dikarya</taxon>
        <taxon>Ascomycota</taxon>
        <taxon>Pezizomycotina</taxon>
        <taxon>Dothideomycetes</taxon>
        <taxon>Dothideomycetes incertae sedis</taxon>
        <taxon>Botryosphaeriales</taxon>
        <taxon>Botryosphaeriaceae</taxon>
        <taxon>Macrophomina</taxon>
    </lineage>
</organism>
<dbReference type="Gene3D" id="3.50.50.60">
    <property type="entry name" value="FAD/NAD(P)-binding domain"/>
    <property type="match status" value="1"/>
</dbReference>
<dbReference type="Proteomes" id="UP000774617">
    <property type="component" value="Unassembled WGS sequence"/>
</dbReference>
<dbReference type="PANTHER" id="PTHR43498">
    <property type="entry name" value="FERREDOXIN:COB-COM HETERODISULFIDE REDUCTASE SUBUNIT A"/>
    <property type="match status" value="1"/>
</dbReference>
<dbReference type="InterPro" id="IPR036188">
    <property type="entry name" value="FAD/NAD-bd_sf"/>
</dbReference>
<comment type="caution">
    <text evidence="6">The sequence shown here is derived from an EMBL/GenBank/DDBJ whole genome shotgun (WGS) entry which is preliminary data.</text>
</comment>
<proteinExistence type="predicted"/>
<reference evidence="6 7" key="1">
    <citation type="journal article" date="2021" name="Nat. Commun.">
        <title>Genetic determinants of endophytism in the Arabidopsis root mycobiome.</title>
        <authorList>
            <person name="Mesny F."/>
            <person name="Miyauchi S."/>
            <person name="Thiergart T."/>
            <person name="Pickel B."/>
            <person name="Atanasova L."/>
            <person name="Karlsson M."/>
            <person name="Huettel B."/>
            <person name="Barry K.W."/>
            <person name="Haridas S."/>
            <person name="Chen C."/>
            <person name="Bauer D."/>
            <person name="Andreopoulos W."/>
            <person name="Pangilinan J."/>
            <person name="LaButti K."/>
            <person name="Riley R."/>
            <person name="Lipzen A."/>
            <person name="Clum A."/>
            <person name="Drula E."/>
            <person name="Henrissat B."/>
            <person name="Kohler A."/>
            <person name="Grigoriev I.V."/>
            <person name="Martin F.M."/>
            <person name="Hacquard S."/>
        </authorList>
    </citation>
    <scope>NUCLEOTIDE SEQUENCE [LARGE SCALE GENOMIC DNA]</scope>
    <source>
        <strain evidence="6 7">MPI-SDFR-AT-0080</strain>
    </source>
</reference>
<keyword evidence="3" id="KW-0560">Oxidoreductase</keyword>
<evidence type="ECO:0000256" key="1">
    <source>
        <dbReference type="ARBA" id="ARBA00022485"/>
    </source>
</evidence>